<dbReference type="AlphaFoldDB" id="A0A932HZK5"/>
<dbReference type="EMBL" id="JACPUR010000024">
    <property type="protein sequence ID" value="MBI3128197.1"/>
    <property type="molecule type" value="Genomic_DNA"/>
</dbReference>
<name>A0A932HZK5_UNCTE</name>
<accession>A0A932HZK5</accession>
<feature type="compositionally biased region" description="Basic and acidic residues" evidence="1">
    <location>
        <begin position="108"/>
        <end position="117"/>
    </location>
</feature>
<dbReference type="Proteomes" id="UP000782312">
    <property type="component" value="Unassembled WGS sequence"/>
</dbReference>
<comment type="caution">
    <text evidence="2">The sequence shown here is derived from an EMBL/GenBank/DDBJ whole genome shotgun (WGS) entry which is preliminary data.</text>
</comment>
<sequence length="147" mass="15902">MRRRWIGVIMAGLIAAGGGAWAASKKDLTRRDSRAAVTVSVTYLNPLEKGAKDTLDFAVEMNTHSVDLDPLKVEELAVLRAGKAEVKPLGWSKPEGGGHHRSGVLRFPAKDASGKPLLPERKGKIELRIKGVGSPGERVFAWELPVK</sequence>
<evidence type="ECO:0000256" key="1">
    <source>
        <dbReference type="SAM" id="MobiDB-lite"/>
    </source>
</evidence>
<reference evidence="2" key="1">
    <citation type="submission" date="2020-07" db="EMBL/GenBank/DDBJ databases">
        <title>Huge and variable diversity of episymbiotic CPR bacteria and DPANN archaea in groundwater ecosystems.</title>
        <authorList>
            <person name="He C.Y."/>
            <person name="Keren R."/>
            <person name="Whittaker M."/>
            <person name="Farag I.F."/>
            <person name="Doudna J."/>
            <person name="Cate J.H.D."/>
            <person name="Banfield J.F."/>
        </authorList>
    </citation>
    <scope>NUCLEOTIDE SEQUENCE</scope>
    <source>
        <strain evidence="2">NC_groundwater_763_Ag_S-0.2um_68_21</strain>
    </source>
</reference>
<gene>
    <name evidence="2" type="ORF">HYZ11_11380</name>
</gene>
<evidence type="ECO:0000313" key="2">
    <source>
        <dbReference type="EMBL" id="MBI3128197.1"/>
    </source>
</evidence>
<organism evidence="2 3">
    <name type="scientific">Tectimicrobiota bacterium</name>
    <dbReference type="NCBI Taxonomy" id="2528274"/>
    <lineage>
        <taxon>Bacteria</taxon>
        <taxon>Pseudomonadati</taxon>
        <taxon>Nitrospinota/Tectimicrobiota group</taxon>
        <taxon>Candidatus Tectimicrobiota</taxon>
    </lineage>
</organism>
<protein>
    <submittedName>
        <fullName evidence="2">Uncharacterized protein</fullName>
    </submittedName>
</protein>
<feature type="region of interest" description="Disordered" evidence="1">
    <location>
        <begin position="89"/>
        <end position="117"/>
    </location>
</feature>
<evidence type="ECO:0000313" key="3">
    <source>
        <dbReference type="Proteomes" id="UP000782312"/>
    </source>
</evidence>
<proteinExistence type="predicted"/>